<comment type="caution">
    <text evidence="2">The sequence shown here is derived from an EMBL/GenBank/DDBJ whole genome shotgun (WGS) entry which is preliminary data.</text>
</comment>
<protein>
    <submittedName>
        <fullName evidence="2">Uncharacterized protein</fullName>
    </submittedName>
</protein>
<sequence>MKKILFAALLLTTGVAGTTELFANSTVKVAAALPKQVQNAFAALQAQYAANNQVLTNVVWTHSGNTYTATFVIVDMSVEDSYTNGSAAFHANGTQVQ</sequence>
<keyword evidence="1" id="KW-0732">Signal</keyword>
<dbReference type="OrthoDB" id="9993330at2"/>
<gene>
    <name evidence="2" type="ORF">E0486_06345</name>
</gene>
<evidence type="ECO:0000313" key="2">
    <source>
        <dbReference type="EMBL" id="TCZ73289.1"/>
    </source>
</evidence>
<keyword evidence="3" id="KW-1185">Reference proteome</keyword>
<dbReference type="AlphaFoldDB" id="A0A4R4E1P7"/>
<feature type="signal peptide" evidence="1">
    <location>
        <begin position="1"/>
        <end position="18"/>
    </location>
</feature>
<evidence type="ECO:0000256" key="1">
    <source>
        <dbReference type="SAM" id="SignalP"/>
    </source>
</evidence>
<accession>A0A4R4E1P7</accession>
<organism evidence="2 3">
    <name type="scientific">Flaviaesturariibacter aridisoli</name>
    <dbReference type="NCBI Taxonomy" id="2545761"/>
    <lineage>
        <taxon>Bacteria</taxon>
        <taxon>Pseudomonadati</taxon>
        <taxon>Bacteroidota</taxon>
        <taxon>Chitinophagia</taxon>
        <taxon>Chitinophagales</taxon>
        <taxon>Chitinophagaceae</taxon>
        <taxon>Flaviaestuariibacter</taxon>
    </lineage>
</organism>
<reference evidence="2 3" key="1">
    <citation type="submission" date="2019-03" db="EMBL/GenBank/DDBJ databases">
        <authorList>
            <person name="Kim M.K.M."/>
        </authorList>
    </citation>
    <scope>NUCLEOTIDE SEQUENCE [LARGE SCALE GENOMIC DNA]</scope>
    <source>
        <strain evidence="2 3">17J68-15</strain>
    </source>
</reference>
<evidence type="ECO:0000313" key="3">
    <source>
        <dbReference type="Proteomes" id="UP000295164"/>
    </source>
</evidence>
<dbReference type="EMBL" id="SKFH01000007">
    <property type="protein sequence ID" value="TCZ73289.1"/>
    <property type="molecule type" value="Genomic_DNA"/>
</dbReference>
<feature type="chain" id="PRO_5020612799" evidence="1">
    <location>
        <begin position="19"/>
        <end position="97"/>
    </location>
</feature>
<dbReference type="RefSeq" id="WP_131851308.1">
    <property type="nucleotide sequence ID" value="NZ_SKFH01000007.1"/>
</dbReference>
<proteinExistence type="predicted"/>
<dbReference type="Proteomes" id="UP000295164">
    <property type="component" value="Unassembled WGS sequence"/>
</dbReference>
<name>A0A4R4E1P7_9BACT</name>